<reference evidence="2 3" key="1">
    <citation type="journal article" date="2019" name="Int. J. Syst. Evol. Microbiol.">
        <title>The Global Catalogue of Microorganisms (GCM) 10K type strain sequencing project: providing services to taxonomists for standard genome sequencing and annotation.</title>
        <authorList>
            <consortium name="The Broad Institute Genomics Platform"/>
            <consortium name="The Broad Institute Genome Sequencing Center for Infectious Disease"/>
            <person name="Wu L."/>
            <person name="Ma J."/>
        </authorList>
    </citation>
    <scope>NUCLEOTIDE SEQUENCE [LARGE SCALE GENOMIC DNA]</scope>
    <source>
        <strain evidence="2 3">JCM 15089</strain>
    </source>
</reference>
<feature type="region of interest" description="Disordered" evidence="1">
    <location>
        <begin position="1"/>
        <end position="38"/>
    </location>
</feature>
<evidence type="ECO:0000313" key="3">
    <source>
        <dbReference type="Proteomes" id="UP001499951"/>
    </source>
</evidence>
<proteinExistence type="predicted"/>
<comment type="caution">
    <text evidence="2">The sequence shown here is derived from an EMBL/GenBank/DDBJ whole genome shotgun (WGS) entry which is preliminary data.</text>
</comment>
<feature type="compositionally biased region" description="Low complexity" evidence="1">
    <location>
        <begin position="8"/>
        <end position="20"/>
    </location>
</feature>
<feature type="region of interest" description="Disordered" evidence="1">
    <location>
        <begin position="53"/>
        <end position="82"/>
    </location>
</feature>
<gene>
    <name evidence="2" type="ORF">GCM10008942_11940</name>
</gene>
<dbReference type="EMBL" id="BAAADD010000003">
    <property type="protein sequence ID" value="GAA0565207.1"/>
    <property type="molecule type" value="Genomic_DNA"/>
</dbReference>
<organism evidence="2 3">
    <name type="scientific">Rhizomicrobium electricum</name>
    <dbReference type="NCBI Taxonomy" id="480070"/>
    <lineage>
        <taxon>Bacteria</taxon>
        <taxon>Pseudomonadati</taxon>
        <taxon>Pseudomonadota</taxon>
        <taxon>Alphaproteobacteria</taxon>
        <taxon>Micropepsales</taxon>
        <taxon>Micropepsaceae</taxon>
        <taxon>Rhizomicrobium</taxon>
    </lineage>
</organism>
<sequence length="82" mass="8442">MAPKARRPIANAAANASHNARLTDNGARAKKRSEGRKANIGLASAGALRGIAIDPSGARKRKIEAEKTGKKIPGAPARGHPV</sequence>
<evidence type="ECO:0000313" key="2">
    <source>
        <dbReference type="EMBL" id="GAA0565207.1"/>
    </source>
</evidence>
<accession>A0ABN1EFR5</accession>
<dbReference type="Proteomes" id="UP001499951">
    <property type="component" value="Unassembled WGS sequence"/>
</dbReference>
<keyword evidence="3" id="KW-1185">Reference proteome</keyword>
<protein>
    <submittedName>
        <fullName evidence="2">Uncharacterized protein</fullName>
    </submittedName>
</protein>
<name>A0ABN1EFR5_9PROT</name>
<evidence type="ECO:0000256" key="1">
    <source>
        <dbReference type="SAM" id="MobiDB-lite"/>
    </source>
</evidence>